<feature type="domain" description="DUF6455" evidence="1">
    <location>
        <begin position="11"/>
        <end position="85"/>
    </location>
</feature>
<proteinExistence type="predicted"/>
<evidence type="ECO:0000313" key="3">
    <source>
        <dbReference type="Proteomes" id="UP000031521"/>
    </source>
</evidence>
<evidence type="ECO:0000259" key="1">
    <source>
        <dbReference type="Pfam" id="PF20056"/>
    </source>
</evidence>
<name>A0A0B5E4X3_9RHOB</name>
<dbReference type="OrthoDB" id="7961152at2"/>
<dbReference type="AlphaFoldDB" id="A0A0B5E4X3"/>
<dbReference type="InterPro" id="IPR045601">
    <property type="entry name" value="DUF6455"/>
</dbReference>
<sequence>MTHMTLPRPGEACLMHGMAERIGADVERAALQGEISDGERADMVARCAQCTCHDACILWMLEHQGPQEAPPAYCLNTQELLYLRAVQRDLRAE</sequence>
<dbReference type="HOGENOM" id="CLU_172417_0_0_5"/>
<accession>A0A0B5E4X3</accession>
<dbReference type="RefSeq" id="WP_052453406.1">
    <property type="nucleotide sequence ID" value="NZ_CP004393.1"/>
</dbReference>
<keyword evidence="3" id="KW-1185">Reference proteome</keyword>
<gene>
    <name evidence="2" type="ORF">P73_3685</name>
</gene>
<dbReference type="Pfam" id="PF20056">
    <property type="entry name" value="DUF6455"/>
    <property type="match status" value="1"/>
</dbReference>
<dbReference type="EMBL" id="CP004393">
    <property type="protein sequence ID" value="AJE48400.1"/>
    <property type="molecule type" value="Genomic_DNA"/>
</dbReference>
<organism evidence="2 3">
    <name type="scientific">Celeribacter indicus</name>
    <dbReference type="NCBI Taxonomy" id="1208324"/>
    <lineage>
        <taxon>Bacteria</taxon>
        <taxon>Pseudomonadati</taxon>
        <taxon>Pseudomonadota</taxon>
        <taxon>Alphaproteobacteria</taxon>
        <taxon>Rhodobacterales</taxon>
        <taxon>Roseobacteraceae</taxon>
        <taxon>Celeribacter</taxon>
    </lineage>
</organism>
<dbReference type="KEGG" id="cid:P73_3685"/>
<protein>
    <recommendedName>
        <fullName evidence="1">DUF6455 domain-containing protein</fullName>
    </recommendedName>
</protein>
<dbReference type="Proteomes" id="UP000031521">
    <property type="component" value="Chromosome"/>
</dbReference>
<evidence type="ECO:0000313" key="2">
    <source>
        <dbReference type="EMBL" id="AJE48400.1"/>
    </source>
</evidence>
<reference evidence="2 3" key="1">
    <citation type="journal article" date="2014" name="Int. J. Syst. Evol. Microbiol.">
        <title>Celeribacter indicus sp. nov., a polycyclic aromatic hydrocarbon-degrading bacterium from deep-sea sediment and reclassification of Huaishuia halophila as Celeribacter halophilus comb. nov.</title>
        <authorList>
            <person name="Lai Q."/>
            <person name="Cao J."/>
            <person name="Yuan J."/>
            <person name="Li F."/>
            <person name="Shao Z."/>
        </authorList>
    </citation>
    <scope>NUCLEOTIDE SEQUENCE [LARGE SCALE GENOMIC DNA]</scope>
    <source>
        <strain evidence="2">P73</strain>
    </source>
</reference>